<dbReference type="EMBL" id="GBRH01193131">
    <property type="protein sequence ID" value="JAE04765.1"/>
    <property type="molecule type" value="Transcribed_RNA"/>
</dbReference>
<accession>A0A0A9EVJ0</accession>
<name>A0A0A9EVJ0_ARUDO</name>
<reference evidence="2" key="1">
    <citation type="submission" date="2014-09" db="EMBL/GenBank/DDBJ databases">
        <authorList>
            <person name="Magalhaes I.L.F."/>
            <person name="Oliveira U."/>
            <person name="Santos F.R."/>
            <person name="Vidigal T.H.D.A."/>
            <person name="Brescovit A.D."/>
            <person name="Santos A.J."/>
        </authorList>
    </citation>
    <scope>NUCLEOTIDE SEQUENCE</scope>
    <source>
        <tissue evidence="2">Shoot tissue taken approximately 20 cm above the soil surface</tissue>
    </source>
</reference>
<sequence>MPELREAHSGGVQGLGQEPEDPAGSGGAGAGIAAVQAPDQQARRGREGGRTRSVPDAEEDRPLQRWRAHPQRGPRRRQRREGAAEAEPAEDAEPGCGAGAGVQGDERPDVQDGQGQVLRRRLLPPDRRPRLAEAVLMEYH</sequence>
<protein>
    <submittedName>
        <fullName evidence="2">Uncharacterized protein</fullName>
    </submittedName>
</protein>
<feature type="region of interest" description="Disordered" evidence="1">
    <location>
        <begin position="1"/>
        <end position="125"/>
    </location>
</feature>
<organism evidence="2">
    <name type="scientific">Arundo donax</name>
    <name type="common">Giant reed</name>
    <name type="synonym">Donax arundinaceus</name>
    <dbReference type="NCBI Taxonomy" id="35708"/>
    <lineage>
        <taxon>Eukaryota</taxon>
        <taxon>Viridiplantae</taxon>
        <taxon>Streptophyta</taxon>
        <taxon>Embryophyta</taxon>
        <taxon>Tracheophyta</taxon>
        <taxon>Spermatophyta</taxon>
        <taxon>Magnoliopsida</taxon>
        <taxon>Liliopsida</taxon>
        <taxon>Poales</taxon>
        <taxon>Poaceae</taxon>
        <taxon>PACMAD clade</taxon>
        <taxon>Arundinoideae</taxon>
        <taxon>Arundineae</taxon>
        <taxon>Arundo</taxon>
    </lineage>
</organism>
<evidence type="ECO:0000256" key="1">
    <source>
        <dbReference type="SAM" id="MobiDB-lite"/>
    </source>
</evidence>
<proteinExistence type="predicted"/>
<evidence type="ECO:0000313" key="2">
    <source>
        <dbReference type="EMBL" id="JAE04765.1"/>
    </source>
</evidence>
<reference evidence="2" key="2">
    <citation type="journal article" date="2015" name="Data Brief">
        <title>Shoot transcriptome of the giant reed, Arundo donax.</title>
        <authorList>
            <person name="Barrero R.A."/>
            <person name="Guerrero F.D."/>
            <person name="Moolhuijzen P."/>
            <person name="Goolsby J.A."/>
            <person name="Tidwell J."/>
            <person name="Bellgard S.E."/>
            <person name="Bellgard M.I."/>
        </authorList>
    </citation>
    <scope>NUCLEOTIDE SEQUENCE</scope>
    <source>
        <tissue evidence="2">Shoot tissue taken approximately 20 cm above the soil surface</tissue>
    </source>
</reference>
<feature type="compositionally biased region" description="Basic residues" evidence="1">
    <location>
        <begin position="64"/>
        <end position="79"/>
    </location>
</feature>
<dbReference type="AlphaFoldDB" id="A0A0A9EVJ0"/>
<feature type="compositionally biased region" description="Basic and acidic residues" evidence="1">
    <location>
        <begin position="41"/>
        <end position="63"/>
    </location>
</feature>